<evidence type="ECO:0000313" key="2">
    <source>
        <dbReference type="Proteomes" id="UP001288620"/>
    </source>
</evidence>
<comment type="caution">
    <text evidence="1">The sequence shown here is derived from an EMBL/GenBank/DDBJ whole genome shotgun (WGS) entry which is preliminary data.</text>
</comment>
<dbReference type="RefSeq" id="WP_322541380.1">
    <property type="nucleotide sequence ID" value="NZ_JAOBTT010000001.1"/>
</dbReference>
<proteinExistence type="predicted"/>
<protein>
    <recommendedName>
        <fullName evidence="3">Tail fiber assembly protein</fullName>
    </recommendedName>
</protein>
<reference evidence="2" key="1">
    <citation type="submission" date="2023-07" db="EMBL/GenBank/DDBJ databases">
        <title>Structural and functional analysis of rice phyllospheric bacteria for their antimicrobial properties and defense elicitation against blast disease.</title>
        <authorList>
            <person name="Sahu K.P."/>
            <person name="Asharani P."/>
            <person name="Kumar M."/>
            <person name="Reddy B."/>
            <person name="Kumar A."/>
        </authorList>
    </citation>
    <scope>NUCLEOTIDE SEQUENCE [LARGE SCALE GENOMIC DNA]</scope>
    <source>
        <strain evidence="2">OsEp_Plm_30P10</strain>
    </source>
</reference>
<organism evidence="1 2">
    <name type="scientific">Pantoea eucrina</name>
    <dbReference type="NCBI Taxonomy" id="472693"/>
    <lineage>
        <taxon>Bacteria</taxon>
        <taxon>Pseudomonadati</taxon>
        <taxon>Pseudomonadota</taxon>
        <taxon>Gammaproteobacteria</taxon>
        <taxon>Enterobacterales</taxon>
        <taxon>Erwiniaceae</taxon>
        <taxon>Pantoea</taxon>
    </lineage>
</organism>
<sequence length="150" mass="15800">MTEANKAILDENGLAIVPGTITAYHYDEQSGLYTGATEEYLPVGVGLPASSTAIVPPDAVEGKNIVFVDGNWQQVPAKAVLDENGLAIVAGAITAYHYDEQNHRYTGATEEYLPVGVGLPANSTAIAPPDAVEGKNIVFINGGWFVLNAR</sequence>
<evidence type="ECO:0008006" key="3">
    <source>
        <dbReference type="Google" id="ProtNLM"/>
    </source>
</evidence>
<dbReference type="EMBL" id="JAOBTT010000001">
    <property type="protein sequence ID" value="MDZ7277254.1"/>
    <property type="molecule type" value="Genomic_DNA"/>
</dbReference>
<accession>A0ABU5LBE2</accession>
<gene>
    <name evidence="1" type="ORF">N4G40_03020</name>
</gene>
<keyword evidence="2" id="KW-1185">Reference proteome</keyword>
<name>A0ABU5LBE2_9GAMM</name>
<dbReference type="Proteomes" id="UP001288620">
    <property type="component" value="Unassembled WGS sequence"/>
</dbReference>
<evidence type="ECO:0000313" key="1">
    <source>
        <dbReference type="EMBL" id="MDZ7277254.1"/>
    </source>
</evidence>